<gene>
    <name evidence="3" type="ORF">IRI77_05675</name>
</gene>
<dbReference type="InterPro" id="IPR027039">
    <property type="entry name" value="Crtac1"/>
</dbReference>
<dbReference type="SUPFAM" id="SSF69318">
    <property type="entry name" value="Integrin alpha N-terminal domain"/>
    <property type="match status" value="1"/>
</dbReference>
<evidence type="ECO:0000259" key="2">
    <source>
        <dbReference type="Pfam" id="PF07593"/>
    </source>
</evidence>
<dbReference type="EMBL" id="CP063849">
    <property type="protein sequence ID" value="QOY89443.1"/>
    <property type="molecule type" value="Genomic_DNA"/>
</dbReference>
<dbReference type="Pfam" id="PF07593">
    <property type="entry name" value="UnbV_ASPIC"/>
    <property type="match status" value="1"/>
</dbReference>
<dbReference type="InterPro" id="IPR028994">
    <property type="entry name" value="Integrin_alpha_N"/>
</dbReference>
<dbReference type="KEGG" id="pfer:IRI77_05675"/>
<sequence length="540" mass="58338">MRSLILLAVAGSLAAQTPKFTDVSKAAGITFTHNAGKAGKKWLPETMGSGCAFVDLDGDGYPDIVLLNSKDWTPKGRKTTSALYRNNRNGTFTNVTAGSGLDVELYAMGVAAGDFDNDGREDLYITALEGDRLLHNEGGFKFKDVTKAAGIDNAAFGTSAAFVDYDKDGLLDIFVANYVQWSKEKDLWCSLDGVSKSYCTPESYKGVSSKLYRNLGGGKFEDATKKAKVYDATSKSLGVTVLDYNGDGWPDLFVANDTQPNKLYRNLKNGTFAEEGVSAGVAFGEDGVARGAMGVDSGDFDRSGRPHLLVGNFTNQMLGLYRNEGKGLFVDEAPRSTVGRASLLSLAFGVFYFDYDLDGWLDIFSGNGHIEEEIGRVQPKVKFAEPPLVFHNLGKGKFEDVSAKLGAELTRPVVARGAAYADFDRDGDLDLLIATNNGPAYLYRNDANTAKNHWINIRLKGGKSNRSGIGAVVRVESASGKQWQTVHSGSSYCSQSDLALTFGLGKDPSITSIEIEWPSGAKQRLTNVKPDQHLVMEEAK</sequence>
<keyword evidence="4" id="KW-1185">Reference proteome</keyword>
<dbReference type="PANTHER" id="PTHR16026:SF0">
    <property type="entry name" value="CARTILAGE ACIDIC PROTEIN 1"/>
    <property type="match status" value="1"/>
</dbReference>
<name>A0A7S7NTH3_PALFE</name>
<dbReference type="InterPro" id="IPR011519">
    <property type="entry name" value="UnbV_ASPIC"/>
</dbReference>
<dbReference type="Proteomes" id="UP000593892">
    <property type="component" value="Chromosome"/>
</dbReference>
<reference evidence="3 4" key="1">
    <citation type="submission" date="2020-10" db="EMBL/GenBank/DDBJ databases">
        <title>Complete genome sequence of Paludibaculum fermentans P105T, a facultatively anaerobic acidobacterium capable of dissimilatory Fe(III) reduction.</title>
        <authorList>
            <person name="Dedysh S.N."/>
            <person name="Beletsky A.V."/>
            <person name="Kulichevskaya I.S."/>
            <person name="Mardanov A.V."/>
            <person name="Ravin N.V."/>
        </authorList>
    </citation>
    <scope>NUCLEOTIDE SEQUENCE [LARGE SCALE GENOMIC DNA]</scope>
    <source>
        <strain evidence="3 4">P105</strain>
    </source>
</reference>
<feature type="domain" description="ASPIC/UnbV" evidence="2">
    <location>
        <begin position="468"/>
        <end position="534"/>
    </location>
</feature>
<evidence type="ECO:0000313" key="4">
    <source>
        <dbReference type="Proteomes" id="UP000593892"/>
    </source>
</evidence>
<proteinExistence type="predicted"/>
<organism evidence="3 4">
    <name type="scientific">Paludibaculum fermentans</name>
    <dbReference type="NCBI Taxonomy" id="1473598"/>
    <lineage>
        <taxon>Bacteria</taxon>
        <taxon>Pseudomonadati</taxon>
        <taxon>Acidobacteriota</taxon>
        <taxon>Terriglobia</taxon>
        <taxon>Bryobacterales</taxon>
        <taxon>Bryobacteraceae</taxon>
        <taxon>Paludibaculum</taxon>
    </lineage>
</organism>
<evidence type="ECO:0000313" key="3">
    <source>
        <dbReference type="EMBL" id="QOY89443.1"/>
    </source>
</evidence>
<dbReference type="Pfam" id="PF13517">
    <property type="entry name" value="FG-GAP_3"/>
    <property type="match status" value="2"/>
</dbReference>
<protein>
    <submittedName>
        <fullName evidence="3">CRTAC1 family protein</fullName>
    </submittedName>
</protein>
<dbReference type="RefSeq" id="WP_194451105.1">
    <property type="nucleotide sequence ID" value="NZ_CP063849.1"/>
</dbReference>
<dbReference type="AlphaFoldDB" id="A0A7S7NTH3"/>
<keyword evidence="1" id="KW-0732">Signal</keyword>
<evidence type="ECO:0000256" key="1">
    <source>
        <dbReference type="ARBA" id="ARBA00022729"/>
    </source>
</evidence>
<dbReference type="InterPro" id="IPR013517">
    <property type="entry name" value="FG-GAP"/>
</dbReference>
<accession>A0A7S7NTH3</accession>
<dbReference type="Gene3D" id="2.130.10.130">
    <property type="entry name" value="Integrin alpha, N-terminal"/>
    <property type="match status" value="2"/>
</dbReference>
<dbReference type="PANTHER" id="PTHR16026">
    <property type="entry name" value="CARTILAGE ACIDIC PROTEIN 1"/>
    <property type="match status" value="1"/>
</dbReference>